<dbReference type="InterPro" id="IPR024997">
    <property type="entry name" value="DUF3892"/>
</dbReference>
<dbReference type="RefSeq" id="WP_144250518.1">
    <property type="nucleotide sequence ID" value="NZ_VLPK01000006.1"/>
</dbReference>
<proteinExistence type="predicted"/>
<dbReference type="Pfam" id="PF13031">
    <property type="entry name" value="DUF3892"/>
    <property type="match status" value="1"/>
</dbReference>
<dbReference type="EMBL" id="VLPK01000006">
    <property type="protein sequence ID" value="TSJ36551.1"/>
    <property type="molecule type" value="Genomic_DNA"/>
</dbReference>
<accession>A0A556M9K4</accession>
<gene>
    <name evidence="1" type="ORF">FO440_22235</name>
</gene>
<sequence length="94" mass="10664">MASRHQVHCINKRNHSSAHERIAYIGGINPDRSRWKLAENEAILSIEQKKYEFFVSVNGRSVNVVVATHNGRKYLKTEADGYSPDNLLSLPECP</sequence>
<name>A0A556M9K4_9SPHI</name>
<evidence type="ECO:0000313" key="2">
    <source>
        <dbReference type="Proteomes" id="UP000318733"/>
    </source>
</evidence>
<keyword evidence="2" id="KW-1185">Reference proteome</keyword>
<dbReference type="AlphaFoldDB" id="A0A556M9K4"/>
<evidence type="ECO:0000313" key="1">
    <source>
        <dbReference type="EMBL" id="TSJ36551.1"/>
    </source>
</evidence>
<dbReference type="Proteomes" id="UP000318733">
    <property type="component" value="Unassembled WGS sequence"/>
</dbReference>
<reference evidence="1 2" key="1">
    <citation type="submission" date="2019-07" db="EMBL/GenBank/DDBJ databases">
        <authorList>
            <person name="Huq M.A."/>
        </authorList>
    </citation>
    <scope>NUCLEOTIDE SEQUENCE [LARGE SCALE GENOMIC DNA]</scope>
    <source>
        <strain evidence="1 2">MAH-19</strain>
    </source>
</reference>
<protein>
    <submittedName>
        <fullName evidence="1">DUF3892 domain-containing protein</fullName>
    </submittedName>
</protein>
<organism evidence="1 2">
    <name type="scientific">Mucilaginibacter corticis</name>
    <dbReference type="NCBI Taxonomy" id="2597670"/>
    <lineage>
        <taxon>Bacteria</taxon>
        <taxon>Pseudomonadati</taxon>
        <taxon>Bacteroidota</taxon>
        <taxon>Sphingobacteriia</taxon>
        <taxon>Sphingobacteriales</taxon>
        <taxon>Sphingobacteriaceae</taxon>
        <taxon>Mucilaginibacter</taxon>
    </lineage>
</organism>
<comment type="caution">
    <text evidence="1">The sequence shown here is derived from an EMBL/GenBank/DDBJ whole genome shotgun (WGS) entry which is preliminary data.</text>
</comment>
<dbReference type="OrthoDB" id="826539at2"/>